<dbReference type="GO" id="GO:0052325">
    <property type="term" value="P:cell wall pectin biosynthetic process"/>
    <property type="evidence" value="ECO:0007669"/>
    <property type="project" value="TreeGrafter"/>
</dbReference>
<keyword evidence="4" id="KW-1185">Reference proteome</keyword>
<proteinExistence type="predicted"/>
<dbReference type="Pfam" id="PF03407">
    <property type="entry name" value="Nucleotid_trans"/>
    <property type="match status" value="1"/>
</dbReference>
<dbReference type="InterPro" id="IPR053250">
    <property type="entry name" value="Glycosyltransferase_77"/>
</dbReference>
<dbReference type="GO" id="GO:0005794">
    <property type="term" value="C:Golgi apparatus"/>
    <property type="evidence" value="ECO:0007669"/>
    <property type="project" value="TreeGrafter"/>
</dbReference>
<protein>
    <recommendedName>
        <fullName evidence="2">Nucleotide-diphospho-sugar transferase domain-containing protein</fullName>
    </recommendedName>
</protein>
<feature type="region of interest" description="Disordered" evidence="1">
    <location>
        <begin position="19"/>
        <end position="57"/>
    </location>
</feature>
<dbReference type="EMBL" id="JALJOV010000781">
    <property type="protein sequence ID" value="KAK9861297.1"/>
    <property type="molecule type" value="Genomic_DNA"/>
</dbReference>
<dbReference type="InterPro" id="IPR005069">
    <property type="entry name" value="Nucl-diP-sugar_transferase"/>
</dbReference>
<dbReference type="PANTHER" id="PTHR46936:SF1">
    <property type="entry name" value="ARABINOSYLTRANSFERASE XEG113"/>
    <property type="match status" value="1"/>
</dbReference>
<reference evidence="3 4" key="1">
    <citation type="journal article" date="2024" name="Nat. Commun.">
        <title>Phylogenomics reveals the evolutionary origins of lichenization in chlorophyte algae.</title>
        <authorList>
            <person name="Puginier C."/>
            <person name="Libourel C."/>
            <person name="Otte J."/>
            <person name="Skaloud P."/>
            <person name="Haon M."/>
            <person name="Grisel S."/>
            <person name="Petersen M."/>
            <person name="Berrin J.G."/>
            <person name="Delaux P.M."/>
            <person name="Dal Grande F."/>
            <person name="Keller J."/>
        </authorList>
    </citation>
    <scope>NUCLEOTIDE SEQUENCE [LARGE SCALE GENOMIC DNA]</scope>
    <source>
        <strain evidence="3 4">SAG 2523</strain>
    </source>
</reference>
<gene>
    <name evidence="3" type="ORF">WJX84_006602</name>
</gene>
<accession>A0AAW1SVJ1</accession>
<dbReference type="AlphaFoldDB" id="A0AAW1SVJ1"/>
<evidence type="ECO:0000313" key="4">
    <source>
        <dbReference type="Proteomes" id="UP001485043"/>
    </source>
</evidence>
<feature type="domain" description="Nucleotide-diphospho-sugar transferase" evidence="2">
    <location>
        <begin position="157"/>
        <end position="314"/>
    </location>
</feature>
<evidence type="ECO:0000256" key="1">
    <source>
        <dbReference type="SAM" id="MobiDB-lite"/>
    </source>
</evidence>
<evidence type="ECO:0000313" key="3">
    <source>
        <dbReference type="EMBL" id="KAK9861297.1"/>
    </source>
</evidence>
<name>A0AAW1SVJ1_9CHLO</name>
<sequence length="326" mass="36706">MLSTRSDYDKDASEFVAEQKRLELDNAPPSWLPTLMQQKPQTETKPAMPADPDDLVNTSQLSADAANLPQLGSTQALPGWRPASDRNASRSIQRATQIWDGMSPGKVQYSGQPDDYVLTRGMIRKHSVDNTLMVTWANAHYLDFVLNWASHVEAANISTYLVGALDDELLEALVSRGVPTFAMNTGLSASRDLGWGSPDFFLMGREKIKLLELFTTMGFDVLLSDVDTLWMRNPIPYVQRFPEADILFASDNLKTFVEGESLEEFRLAASAGNIGILFFRASALPFVQEWNVILAEDDHYWDQNAFNDLFRRGLDFSEEHSQRLFK</sequence>
<dbReference type="PANTHER" id="PTHR46936">
    <property type="entry name" value="ARABINOSYLTRANSFERASE XEG113"/>
    <property type="match status" value="1"/>
</dbReference>
<feature type="compositionally biased region" description="Polar residues" evidence="1">
    <location>
        <begin position="35"/>
        <end position="44"/>
    </location>
</feature>
<evidence type="ECO:0000259" key="2">
    <source>
        <dbReference type="Pfam" id="PF03407"/>
    </source>
</evidence>
<dbReference type="Proteomes" id="UP001485043">
    <property type="component" value="Unassembled WGS sequence"/>
</dbReference>
<dbReference type="GO" id="GO:0052636">
    <property type="term" value="F:arabinosyltransferase activity"/>
    <property type="evidence" value="ECO:0007669"/>
    <property type="project" value="TreeGrafter"/>
</dbReference>
<organism evidence="3 4">
    <name type="scientific">Apatococcus fuscideae</name>
    <dbReference type="NCBI Taxonomy" id="2026836"/>
    <lineage>
        <taxon>Eukaryota</taxon>
        <taxon>Viridiplantae</taxon>
        <taxon>Chlorophyta</taxon>
        <taxon>core chlorophytes</taxon>
        <taxon>Trebouxiophyceae</taxon>
        <taxon>Chlorellales</taxon>
        <taxon>Chlorellaceae</taxon>
        <taxon>Apatococcus</taxon>
    </lineage>
</organism>
<comment type="caution">
    <text evidence="3">The sequence shown here is derived from an EMBL/GenBank/DDBJ whole genome shotgun (WGS) entry which is preliminary data.</text>
</comment>